<dbReference type="RefSeq" id="WP_259099615.1">
    <property type="nucleotide sequence ID" value="NZ_CP130454.1"/>
</dbReference>
<sequence>MTVDEIIAEVEKRMGALDERTKQAVTLALQLAEQQGLPKWQGENPTWDEWQRMSEEERQAVMDELEQRNRVWLERMRQVLRAEWLLVVDGKVVRYGASWDEYPSDNELETLIQRLGKVPLLSAADPMIEETAWNPTRYPADFHPTLSVTFQGLTGQSVTLVADFDTGSRYTFADAELLQRQGVITFPPTTLWAVGWHLNRPFHYAPKSLIAILTAADGTQKTASQTILCVRNWQQSPFVAVNPNRTALVGRSLCLATQAKILLDFAQQVTSVQS</sequence>
<accession>A0ABT2ER32</accession>
<dbReference type="EMBL" id="JANUCP010000005">
    <property type="protein sequence ID" value="MCS3920422.1"/>
    <property type="molecule type" value="Genomic_DNA"/>
</dbReference>
<dbReference type="Proteomes" id="UP001204798">
    <property type="component" value="Unassembled WGS sequence"/>
</dbReference>
<evidence type="ECO:0000313" key="1">
    <source>
        <dbReference type="EMBL" id="MCS3920422.1"/>
    </source>
</evidence>
<protein>
    <submittedName>
        <fullName evidence="1">Uncharacterized protein</fullName>
    </submittedName>
</protein>
<evidence type="ECO:0000313" key="2">
    <source>
        <dbReference type="Proteomes" id="UP001204798"/>
    </source>
</evidence>
<organism evidence="1 2">
    <name type="scientific">Candidatus Fervidibacter sacchari</name>
    <dbReference type="NCBI Taxonomy" id="1448929"/>
    <lineage>
        <taxon>Bacteria</taxon>
        <taxon>Candidatus Fervidibacterota</taxon>
        <taxon>Candidatus Fervidibacter</taxon>
    </lineage>
</organism>
<reference evidence="1 2" key="1">
    <citation type="submission" date="2022-08" db="EMBL/GenBank/DDBJ databases">
        <title>Bacterial and archaeal communities from various locations to study Microbial Dark Matter (Phase II).</title>
        <authorList>
            <person name="Stepanauskas R."/>
        </authorList>
    </citation>
    <scope>NUCLEOTIDE SEQUENCE [LARGE SCALE GENOMIC DNA]</scope>
    <source>
        <strain evidence="1 2">PD1</strain>
    </source>
</reference>
<proteinExistence type="predicted"/>
<keyword evidence="2" id="KW-1185">Reference proteome</keyword>
<comment type="caution">
    <text evidence="1">The sequence shown here is derived from an EMBL/GenBank/DDBJ whole genome shotgun (WGS) entry which is preliminary data.</text>
</comment>
<name>A0ABT2ER32_9BACT</name>
<gene>
    <name evidence="1" type="ORF">M2350_002851</name>
</gene>